<name>A0A0K2U5W2_LEPSM</name>
<protein>
    <submittedName>
        <fullName evidence="1">Uncharacterized protein</fullName>
    </submittedName>
</protein>
<dbReference type="EMBL" id="HACA01016054">
    <property type="protein sequence ID" value="CDW33415.1"/>
    <property type="molecule type" value="Transcribed_RNA"/>
</dbReference>
<organism evidence="1">
    <name type="scientific">Lepeophtheirus salmonis</name>
    <name type="common">Salmon louse</name>
    <name type="synonym">Caligus salmonis</name>
    <dbReference type="NCBI Taxonomy" id="72036"/>
    <lineage>
        <taxon>Eukaryota</taxon>
        <taxon>Metazoa</taxon>
        <taxon>Ecdysozoa</taxon>
        <taxon>Arthropoda</taxon>
        <taxon>Crustacea</taxon>
        <taxon>Multicrustacea</taxon>
        <taxon>Hexanauplia</taxon>
        <taxon>Copepoda</taxon>
        <taxon>Siphonostomatoida</taxon>
        <taxon>Caligidae</taxon>
        <taxon>Lepeophtheirus</taxon>
    </lineage>
</organism>
<reference evidence="1" key="1">
    <citation type="submission" date="2014-05" db="EMBL/GenBank/DDBJ databases">
        <authorList>
            <person name="Chronopoulou M."/>
        </authorList>
    </citation>
    <scope>NUCLEOTIDE SEQUENCE</scope>
    <source>
        <tissue evidence="1">Whole organism</tissue>
    </source>
</reference>
<proteinExistence type="predicted"/>
<sequence>MSSPNIISSFINQFYY</sequence>
<dbReference type="AlphaFoldDB" id="A0A0K2U5W2"/>
<accession>A0A0K2U5W2</accession>
<evidence type="ECO:0000313" key="1">
    <source>
        <dbReference type="EMBL" id="CDW33415.1"/>
    </source>
</evidence>